<sequence>MHFVYIFAILGILAGGAYKVFNDQMIRMEFLAAEKAALEVQAQEQEAALQALELSLTIQREATKDLQDHAANIQEQMDGYLKIFKDHDFTRLARAKPGLIEPRANKATDAVFTDIENDTKKPDISADTTDDSLRDDS</sequence>
<evidence type="ECO:0000256" key="2">
    <source>
        <dbReference type="SAM" id="MobiDB-lite"/>
    </source>
</evidence>
<keyword evidence="1" id="KW-0175">Coiled coil</keyword>
<name>A0A381SFY4_9ZZZZ</name>
<organism evidence="3">
    <name type="scientific">marine metagenome</name>
    <dbReference type="NCBI Taxonomy" id="408172"/>
    <lineage>
        <taxon>unclassified sequences</taxon>
        <taxon>metagenomes</taxon>
        <taxon>ecological metagenomes</taxon>
    </lineage>
</organism>
<dbReference type="EMBL" id="UINC01003062">
    <property type="protein sequence ID" value="SVA02985.1"/>
    <property type="molecule type" value="Genomic_DNA"/>
</dbReference>
<evidence type="ECO:0000313" key="3">
    <source>
        <dbReference type="EMBL" id="SVA02985.1"/>
    </source>
</evidence>
<reference evidence="3" key="1">
    <citation type="submission" date="2018-05" db="EMBL/GenBank/DDBJ databases">
        <authorList>
            <person name="Lanie J.A."/>
            <person name="Ng W.-L."/>
            <person name="Kazmierczak K.M."/>
            <person name="Andrzejewski T.M."/>
            <person name="Davidsen T.M."/>
            <person name="Wayne K.J."/>
            <person name="Tettelin H."/>
            <person name="Glass J.I."/>
            <person name="Rusch D."/>
            <person name="Podicherti R."/>
            <person name="Tsui H.-C.T."/>
            <person name="Winkler M.E."/>
        </authorList>
    </citation>
    <scope>NUCLEOTIDE SEQUENCE</scope>
</reference>
<proteinExistence type="predicted"/>
<protein>
    <submittedName>
        <fullName evidence="3">Uncharacterized protein</fullName>
    </submittedName>
</protein>
<dbReference type="AlphaFoldDB" id="A0A381SFY4"/>
<feature type="coiled-coil region" evidence="1">
    <location>
        <begin position="28"/>
        <end position="55"/>
    </location>
</feature>
<feature type="region of interest" description="Disordered" evidence="2">
    <location>
        <begin position="110"/>
        <end position="137"/>
    </location>
</feature>
<evidence type="ECO:0000256" key="1">
    <source>
        <dbReference type="SAM" id="Coils"/>
    </source>
</evidence>
<accession>A0A381SFY4</accession>
<gene>
    <name evidence="3" type="ORF">METZ01_LOCUS55839</name>
</gene>